<keyword evidence="1" id="KW-0663">Pyridoxal phosphate</keyword>
<dbReference type="STRING" id="348802.A0A0D2CN20"/>
<accession>A0A0D2CN20</accession>
<dbReference type="HOGENOM" id="CLU_1635424_0_0_1"/>
<dbReference type="InterPro" id="IPR050478">
    <property type="entry name" value="Ethylene_sulfur-biosynth"/>
</dbReference>
<keyword evidence="4" id="KW-1185">Reference proteome</keyword>
<reference evidence="3 4" key="1">
    <citation type="submission" date="2015-01" db="EMBL/GenBank/DDBJ databases">
        <title>The Genome Sequence of Exophiala xenobiotica CBS118157.</title>
        <authorList>
            <consortium name="The Broad Institute Genomics Platform"/>
            <person name="Cuomo C."/>
            <person name="de Hoog S."/>
            <person name="Gorbushina A."/>
            <person name="Stielow B."/>
            <person name="Teixiera M."/>
            <person name="Abouelleil A."/>
            <person name="Chapman S.B."/>
            <person name="Priest M."/>
            <person name="Young S.K."/>
            <person name="Wortman J."/>
            <person name="Nusbaum C."/>
            <person name="Birren B."/>
        </authorList>
    </citation>
    <scope>NUCLEOTIDE SEQUENCE [LARGE SCALE GENOMIC DNA]</scope>
    <source>
        <strain evidence="3 4">CBS 118157</strain>
    </source>
</reference>
<proteinExistence type="predicted"/>
<gene>
    <name evidence="3" type="ORF">PV05_10034</name>
</gene>
<dbReference type="InterPro" id="IPR015421">
    <property type="entry name" value="PyrdxlP-dep_Trfase_major"/>
</dbReference>
<dbReference type="OrthoDB" id="7042322at2759"/>
<dbReference type="RefSeq" id="XP_013311881.1">
    <property type="nucleotide sequence ID" value="XM_013456427.1"/>
</dbReference>
<dbReference type="GO" id="GO:0006520">
    <property type="term" value="P:amino acid metabolic process"/>
    <property type="evidence" value="ECO:0007669"/>
    <property type="project" value="TreeGrafter"/>
</dbReference>
<evidence type="ECO:0000259" key="2">
    <source>
        <dbReference type="Pfam" id="PF00155"/>
    </source>
</evidence>
<dbReference type="Gene3D" id="3.40.640.10">
    <property type="entry name" value="Type I PLP-dependent aspartate aminotransferase-like (Major domain)"/>
    <property type="match status" value="1"/>
</dbReference>
<dbReference type="SUPFAM" id="SSF53383">
    <property type="entry name" value="PLP-dependent transferases"/>
    <property type="match status" value="1"/>
</dbReference>
<dbReference type="GeneID" id="25331942"/>
<dbReference type="Pfam" id="PF00155">
    <property type="entry name" value="Aminotran_1_2"/>
    <property type="match status" value="1"/>
</dbReference>
<dbReference type="GO" id="GO:0008483">
    <property type="term" value="F:transaminase activity"/>
    <property type="evidence" value="ECO:0007669"/>
    <property type="project" value="TreeGrafter"/>
</dbReference>
<name>A0A0D2CN20_9EURO</name>
<sequence>MSLQMNGQLSMLARRAQACAAPDAIGSSLWDVINDLWDSENNPNSYVSLGIAENSLMHHELAQHIANNLKLPLRALTYGDGPLGSKRLRDAIARFLNRRLKPVSNLRPEHIIITNGVSHAIEHTSWAFCNPGDGFLFGRPYYGAFHPDISLRPGVETVTVPF</sequence>
<dbReference type="Proteomes" id="UP000054342">
    <property type="component" value="Unassembled WGS sequence"/>
</dbReference>
<evidence type="ECO:0000256" key="1">
    <source>
        <dbReference type="ARBA" id="ARBA00022898"/>
    </source>
</evidence>
<dbReference type="GO" id="GO:0030170">
    <property type="term" value="F:pyridoxal phosphate binding"/>
    <property type="evidence" value="ECO:0007669"/>
    <property type="project" value="InterPro"/>
</dbReference>
<dbReference type="EMBL" id="KN847322">
    <property type="protein sequence ID" value="KIW51297.1"/>
    <property type="molecule type" value="Genomic_DNA"/>
</dbReference>
<dbReference type="InterPro" id="IPR004839">
    <property type="entry name" value="Aminotransferase_I/II_large"/>
</dbReference>
<dbReference type="InterPro" id="IPR015424">
    <property type="entry name" value="PyrdxlP-dep_Trfase"/>
</dbReference>
<organism evidence="3 4">
    <name type="scientific">Exophiala xenobiotica</name>
    <dbReference type="NCBI Taxonomy" id="348802"/>
    <lineage>
        <taxon>Eukaryota</taxon>
        <taxon>Fungi</taxon>
        <taxon>Dikarya</taxon>
        <taxon>Ascomycota</taxon>
        <taxon>Pezizomycotina</taxon>
        <taxon>Eurotiomycetes</taxon>
        <taxon>Chaetothyriomycetidae</taxon>
        <taxon>Chaetothyriales</taxon>
        <taxon>Herpotrichiellaceae</taxon>
        <taxon>Exophiala</taxon>
    </lineage>
</organism>
<dbReference type="PANTHER" id="PTHR43795:SF63">
    <property type="entry name" value="PUTATIVE (AFU_ORTHOLOGUE AFUA_4G00630)-RELATED"/>
    <property type="match status" value="1"/>
</dbReference>
<feature type="domain" description="Aminotransferase class I/classII large" evidence="2">
    <location>
        <begin position="82"/>
        <end position="161"/>
    </location>
</feature>
<dbReference type="PANTHER" id="PTHR43795">
    <property type="entry name" value="BIFUNCTIONAL ASPARTATE AMINOTRANSFERASE AND GLUTAMATE/ASPARTATE-PREPHENATE AMINOTRANSFERASE-RELATED"/>
    <property type="match status" value="1"/>
</dbReference>
<evidence type="ECO:0000313" key="3">
    <source>
        <dbReference type="EMBL" id="KIW51297.1"/>
    </source>
</evidence>
<protein>
    <recommendedName>
        <fullName evidence="2">Aminotransferase class I/classII large domain-containing protein</fullName>
    </recommendedName>
</protein>
<evidence type="ECO:0000313" key="4">
    <source>
        <dbReference type="Proteomes" id="UP000054342"/>
    </source>
</evidence>
<dbReference type="AlphaFoldDB" id="A0A0D2CN20"/>